<dbReference type="CDD" id="cd00146">
    <property type="entry name" value="PKD"/>
    <property type="match status" value="3"/>
</dbReference>
<feature type="domain" description="PKD" evidence="3">
    <location>
        <begin position="645"/>
        <end position="698"/>
    </location>
</feature>
<feature type="domain" description="PKD" evidence="3">
    <location>
        <begin position="470"/>
        <end position="529"/>
    </location>
</feature>
<evidence type="ECO:0000313" key="4">
    <source>
        <dbReference type="EMBL" id="PKR81964.1"/>
    </source>
</evidence>
<dbReference type="GO" id="GO:0005975">
    <property type="term" value="P:carbohydrate metabolic process"/>
    <property type="evidence" value="ECO:0007669"/>
    <property type="project" value="UniProtKB-ARBA"/>
</dbReference>
<dbReference type="EMBL" id="PJNI01000001">
    <property type="protein sequence ID" value="PKR81964.1"/>
    <property type="molecule type" value="Genomic_DNA"/>
</dbReference>
<dbReference type="Pfam" id="PF18962">
    <property type="entry name" value="Por_Secre_tail"/>
    <property type="match status" value="1"/>
</dbReference>
<reference evidence="4 5" key="1">
    <citation type="submission" date="2017-12" db="EMBL/GenBank/DDBJ databases">
        <title>The draft genome sequence of Brumimicrobium saltpan LHR20.</title>
        <authorList>
            <person name="Do Z.-J."/>
            <person name="Luo H.-R."/>
        </authorList>
    </citation>
    <scope>NUCLEOTIDE SEQUENCE [LARGE SCALE GENOMIC DNA]</scope>
    <source>
        <strain evidence="4 5">LHR20</strain>
    </source>
</reference>
<dbReference type="InterPro" id="IPR013783">
    <property type="entry name" value="Ig-like_fold"/>
</dbReference>
<evidence type="ECO:0000256" key="1">
    <source>
        <dbReference type="ARBA" id="ARBA00022729"/>
    </source>
</evidence>
<name>A0A2I0R5V5_9FLAO</name>
<accession>A0A2I0R5V5</accession>
<evidence type="ECO:0000259" key="3">
    <source>
        <dbReference type="PROSITE" id="PS50093"/>
    </source>
</evidence>
<dbReference type="OrthoDB" id="5381604at2"/>
<keyword evidence="1 2" id="KW-0732">Signal</keyword>
<comment type="caution">
    <text evidence="4">The sequence shown here is derived from an EMBL/GenBank/DDBJ whole genome shotgun (WGS) entry which is preliminary data.</text>
</comment>
<feature type="domain" description="PKD" evidence="3">
    <location>
        <begin position="556"/>
        <end position="604"/>
    </location>
</feature>
<evidence type="ECO:0000313" key="5">
    <source>
        <dbReference type="Proteomes" id="UP000236654"/>
    </source>
</evidence>
<feature type="signal peptide" evidence="2">
    <location>
        <begin position="1"/>
        <end position="20"/>
    </location>
</feature>
<sequence>MIKYVFLTLFIGIISFCVQTQTDPNDINDIILWYSADSVTQDSNNNAAILHDKSGNGFNAVQTIPSRRPNIIYDFNNHPSLSFSGYYNYMDCDFNQTFNSPNTFFIILKDISTAGNKYYFSGLNYPGGYSFYHRANLTMSIHSGSTFTQSYPKSFPFDYTLFTIQYNNGSYTIRENGIHKDNGATGTGSFNGIRVGGRFDLNYFFEGNLAEMVAYNRNLGLSELTQVESYLMNKYAPPVNVGIDSSHYSFCNLIIKAGKHFTSYLWSDGSTADSLIPSQSGTYWVEVEDIFGNISSDTIDVQLPEFQHPTTQLYCPNDSIIWDTGLGQHYTYLWSDGSTGDTLNIASPGAVHVVVTDTNGCVFKSDTLTFSEDPFSSTATLGPDKDLCSGNNLGLTAGANEATNYVWNTSETTSEIEITTTGTYSVIAENANGCNVKDTIAITIIGDAPNILADVPAYVCTAAPFAYEDLSSTTDGSSIVSSDWNFGNGETASATQGSFAYATAGNYDITLTIATSSGCFNTTTVPIEVKANPSLSFTSTNSCQRQDITFNGGQLSPEPITAWSWNFGDPASGTANTANGQNTHHLFETSGDFDVMLVGTDIFGCIDTLVQSTTIDPTPNIDFTFTEVCEGNVVNYQNASTITAPATISTYQWNFGDGTNSGQADPQKPYAAHGNYTVTLTATANNGCSDSESQTVKIHATPQVNYTVDQACAGIETEFTDNSFIPNGSVAQVDWSIDGQAPLTGFTVNANFDQSGSYTLEQTVQSAFGCMNTALAMVEIADFISADFEFSPNAFVTDYPITFESTSTGANEYQWTFGDFATSQSPDTSIVFDESQIDTTYEVALWVRNIHGCSDSVSIQRTVLERTTDLELSQLFSQEVNGFLTLGVQLKNVGTTPITSVDLFLRKPGMVPLKETWEGNLQAGESENYIFSASPSAAVQDQEVNQNYLCIEGRIVAPGQFSELNLANNEVCTAVAPTEMALIHPYPNPVNDQLTVKVVLPKETVIGLHIYDNQGRKVHTITENEALQKGLNVFYVNTSGWSSGSYKIQTVGSAVDAVGFVKL</sequence>
<dbReference type="InterPro" id="IPR000601">
    <property type="entry name" value="PKD_dom"/>
</dbReference>
<gene>
    <name evidence="4" type="ORF">CW751_01095</name>
</gene>
<dbReference type="Proteomes" id="UP000236654">
    <property type="component" value="Unassembled WGS sequence"/>
</dbReference>
<protein>
    <recommendedName>
        <fullName evidence="3">PKD domain-containing protein</fullName>
    </recommendedName>
</protein>
<organism evidence="4 5">
    <name type="scientific">Brumimicrobium salinarum</name>
    <dbReference type="NCBI Taxonomy" id="2058658"/>
    <lineage>
        <taxon>Bacteria</taxon>
        <taxon>Pseudomonadati</taxon>
        <taxon>Bacteroidota</taxon>
        <taxon>Flavobacteriia</taxon>
        <taxon>Flavobacteriales</taxon>
        <taxon>Crocinitomicaceae</taxon>
        <taxon>Brumimicrobium</taxon>
    </lineage>
</organism>
<dbReference type="InterPro" id="IPR022409">
    <property type="entry name" value="PKD/Chitinase_dom"/>
</dbReference>
<dbReference type="Pfam" id="PF18911">
    <property type="entry name" value="PKD_4"/>
    <property type="match status" value="3"/>
</dbReference>
<dbReference type="SUPFAM" id="SSF49899">
    <property type="entry name" value="Concanavalin A-like lectins/glucanases"/>
    <property type="match status" value="1"/>
</dbReference>
<feature type="chain" id="PRO_5014136239" description="PKD domain-containing protein" evidence="2">
    <location>
        <begin position="21"/>
        <end position="1063"/>
    </location>
</feature>
<dbReference type="Gene3D" id="2.60.40.10">
    <property type="entry name" value="Immunoglobulins"/>
    <property type="match status" value="5"/>
</dbReference>
<dbReference type="InterPro" id="IPR035986">
    <property type="entry name" value="PKD_dom_sf"/>
</dbReference>
<proteinExistence type="predicted"/>
<dbReference type="AlphaFoldDB" id="A0A2I0R5V5"/>
<dbReference type="InterPro" id="IPR026444">
    <property type="entry name" value="Secre_tail"/>
</dbReference>
<dbReference type="SUPFAM" id="SSF49299">
    <property type="entry name" value="PKD domain"/>
    <property type="match status" value="5"/>
</dbReference>
<dbReference type="PROSITE" id="PS50093">
    <property type="entry name" value="PKD"/>
    <property type="match status" value="3"/>
</dbReference>
<dbReference type="GO" id="GO:0004553">
    <property type="term" value="F:hydrolase activity, hydrolyzing O-glycosyl compounds"/>
    <property type="evidence" value="ECO:0007669"/>
    <property type="project" value="UniProtKB-ARBA"/>
</dbReference>
<dbReference type="InterPro" id="IPR013320">
    <property type="entry name" value="ConA-like_dom_sf"/>
</dbReference>
<dbReference type="SMART" id="SM00089">
    <property type="entry name" value="PKD"/>
    <property type="match status" value="5"/>
</dbReference>
<keyword evidence="5" id="KW-1185">Reference proteome</keyword>
<dbReference type="RefSeq" id="WP_101333110.1">
    <property type="nucleotide sequence ID" value="NZ_PJNI01000001.1"/>
</dbReference>
<evidence type="ECO:0000256" key="2">
    <source>
        <dbReference type="SAM" id="SignalP"/>
    </source>
</evidence>